<dbReference type="PROSITE" id="PS50088">
    <property type="entry name" value="ANK_REPEAT"/>
    <property type="match status" value="1"/>
</dbReference>
<keyword evidence="1" id="KW-0040">ANK repeat</keyword>
<dbReference type="PROSITE" id="PS50297">
    <property type="entry name" value="ANK_REP_REGION"/>
    <property type="match status" value="1"/>
</dbReference>
<evidence type="ECO:0000259" key="2">
    <source>
        <dbReference type="Pfam" id="PF10077"/>
    </source>
</evidence>
<feature type="domain" description="DUF2314" evidence="2">
    <location>
        <begin position="43"/>
        <end position="175"/>
    </location>
</feature>
<dbReference type="InterPro" id="IPR002110">
    <property type="entry name" value="Ankyrin_rpt"/>
</dbReference>
<dbReference type="AlphaFoldDB" id="A0AAC9GJ81"/>
<dbReference type="InterPro" id="IPR036770">
    <property type="entry name" value="Ankyrin_rpt-contain_sf"/>
</dbReference>
<dbReference type="EMBL" id="CP016907">
    <property type="protein sequence ID" value="AOC96003.1"/>
    <property type="molecule type" value="Genomic_DNA"/>
</dbReference>
<dbReference type="Pfam" id="PF10077">
    <property type="entry name" value="DUF2314"/>
    <property type="match status" value="1"/>
</dbReference>
<name>A0AAC9GJ81_9FLAO</name>
<reference evidence="3 4" key="1">
    <citation type="submission" date="2016-08" db="EMBL/GenBank/DDBJ databases">
        <title>Complete genome sequence of Flavobacterium johnsoniae strain GSE09, a volatile-producing biocontrol agent isolated from cucumber (Cucumis sativus).</title>
        <authorList>
            <person name="Jeong J.-J."/>
            <person name="Oh J.Y."/>
            <person name="Jim Y.J."/>
            <person name="Sang M.K."/>
            <person name="Kim K.D."/>
        </authorList>
    </citation>
    <scope>NUCLEOTIDE SEQUENCE [LARGE SCALE GENOMIC DNA]</scope>
    <source>
        <strain evidence="3 4">GSE09</strain>
    </source>
</reference>
<dbReference type="SUPFAM" id="SSF48403">
    <property type="entry name" value="Ankyrin repeat"/>
    <property type="match status" value="1"/>
</dbReference>
<protein>
    <recommendedName>
        <fullName evidence="2">DUF2314 domain-containing protein</fullName>
    </recommendedName>
</protein>
<feature type="repeat" description="ANK" evidence="1">
    <location>
        <begin position="224"/>
        <end position="256"/>
    </location>
</feature>
<dbReference type="Proteomes" id="UP000093276">
    <property type="component" value="Chromosome"/>
</dbReference>
<evidence type="ECO:0000313" key="3">
    <source>
        <dbReference type="EMBL" id="AOC96003.1"/>
    </source>
</evidence>
<evidence type="ECO:0000256" key="1">
    <source>
        <dbReference type="PROSITE-ProRule" id="PRU00023"/>
    </source>
</evidence>
<sequence>MIKTDLQKQIGFFIVKTIQFYKNHLKLYLMEETKIFYADGENPKMIEAYKKAQETFKYFWRELSWEYRRIVPGLDVACVKLAFTQEIDNETVVEHMWINDVNFDGETIYGVLVNDPNELTNVNNGDEIAISVNQISDWLFAINGQTYGAFTIQAMRSEMSDDERASHDEAWGLDFGDFNDILIVNEQKEKPENLIEHPMSKNMKESLIEFVTNNPEEVSSQDELGYTFLHRETIAGNQTSVEVLLESGADKNAKTATGKTALDFAKELKWDHLLPLLR</sequence>
<dbReference type="Gene3D" id="1.25.40.20">
    <property type="entry name" value="Ankyrin repeat-containing domain"/>
    <property type="match status" value="1"/>
</dbReference>
<dbReference type="InterPro" id="IPR018756">
    <property type="entry name" value="DUF2314"/>
</dbReference>
<dbReference type="KEGG" id="fjg:BB050_02910"/>
<evidence type="ECO:0000313" key="4">
    <source>
        <dbReference type="Proteomes" id="UP000093276"/>
    </source>
</evidence>
<organism evidence="3 4">
    <name type="scientific">Flavobacterium anhuiense</name>
    <dbReference type="NCBI Taxonomy" id="459526"/>
    <lineage>
        <taxon>Bacteria</taxon>
        <taxon>Pseudomonadati</taxon>
        <taxon>Bacteroidota</taxon>
        <taxon>Flavobacteriia</taxon>
        <taxon>Flavobacteriales</taxon>
        <taxon>Flavobacteriaceae</taxon>
        <taxon>Flavobacterium</taxon>
    </lineage>
</organism>
<gene>
    <name evidence="3" type="ORF">BB050_02910</name>
</gene>
<accession>A0AAC9GJ81</accession>
<proteinExistence type="predicted"/>